<gene>
    <name evidence="1" type="ORF">IPLBMFHP_00015</name>
</gene>
<proteinExistence type="predicted"/>
<organism evidence="1">
    <name type="scientific">Candidatus Methanophaga sp. ANME-1 ERB7</name>
    <dbReference type="NCBI Taxonomy" id="2759913"/>
    <lineage>
        <taxon>Archaea</taxon>
        <taxon>Methanobacteriati</taxon>
        <taxon>Methanobacteriota</taxon>
        <taxon>Stenosarchaea group</taxon>
        <taxon>Methanomicrobia</taxon>
        <taxon>Candidatus Methanophagales</taxon>
        <taxon>Candidatus Methanophagaceae</taxon>
        <taxon>Candidatus Methanophaga</taxon>
    </lineage>
</organism>
<evidence type="ECO:0000313" key="1">
    <source>
        <dbReference type="EMBL" id="QNO56829.1"/>
    </source>
</evidence>
<reference evidence="1" key="1">
    <citation type="submission" date="2020-06" db="EMBL/GenBank/DDBJ databases">
        <title>Unique genomic features of the anaerobic methanotrophic archaea.</title>
        <authorList>
            <person name="Chadwick G.L."/>
            <person name="Skennerton C.T."/>
            <person name="Laso-Perez R."/>
            <person name="Leu A.O."/>
            <person name="Speth D.R."/>
            <person name="Yu H."/>
            <person name="Morgan-Lang C."/>
            <person name="Hatzenpichler R."/>
            <person name="Goudeau D."/>
            <person name="Malmstrom R."/>
            <person name="Brazelton W.J."/>
            <person name="Woyke T."/>
            <person name="Hallam S.J."/>
            <person name="Tyson G.W."/>
            <person name="Wegener G."/>
            <person name="Boetius A."/>
            <person name="Orphan V."/>
        </authorList>
    </citation>
    <scope>NUCLEOTIDE SEQUENCE</scope>
</reference>
<accession>A0A7G9Z995</accession>
<sequence>MKEGKKIVEKMAFVLALALCDSSCNCGGSGRCGGETCRCNKENNKREKGEGLDDGGEK</sequence>
<dbReference type="EMBL" id="MT631670">
    <property type="protein sequence ID" value="QNO56829.1"/>
    <property type="molecule type" value="Genomic_DNA"/>
</dbReference>
<dbReference type="AlphaFoldDB" id="A0A7G9Z995"/>
<protein>
    <submittedName>
        <fullName evidence="1">Uncharacterized protein</fullName>
    </submittedName>
</protein>
<name>A0A7G9Z995_9EURY</name>